<dbReference type="EMBL" id="CP068985">
    <property type="protein sequence ID" value="QYC45875.1"/>
    <property type="molecule type" value="Genomic_DNA"/>
</dbReference>
<dbReference type="Proteomes" id="UP000824681">
    <property type="component" value="Chromosome"/>
</dbReference>
<accession>A0ABX8UED7</accession>
<sequence>MTRMITGFTDRLVGALAPKAQARAASCDILFCYCKGVYLYQRKRCLRVDGTYEWGPCNIVTKGAC</sequence>
<evidence type="ECO:0000313" key="2">
    <source>
        <dbReference type="Proteomes" id="UP000824681"/>
    </source>
</evidence>
<keyword evidence="2" id="KW-1185">Reference proteome</keyword>
<reference evidence="1 2" key="1">
    <citation type="journal article" date="2021" name="ACS Chem. Biol.">
        <title>Genomic-Led Discovery of a Novel Glycopeptide Antibiotic by Nonomuraea coxensis DSM 45129.</title>
        <authorList>
            <person name="Yushchuk O."/>
            <person name="Vior N.M."/>
            <person name="Andreo-Vidal A."/>
            <person name="Berini F."/>
            <person name="Ruckert C."/>
            <person name="Busche T."/>
            <person name="Binda E."/>
            <person name="Kalinowski J."/>
            <person name="Truman A.W."/>
            <person name="Marinelli F."/>
        </authorList>
    </citation>
    <scope>NUCLEOTIDE SEQUENCE [LARGE SCALE GENOMIC DNA]</scope>
    <source>
        <strain evidence="1 2">DSM 45129</strain>
    </source>
</reference>
<protein>
    <submittedName>
        <fullName evidence="1">Uncharacterized protein</fullName>
    </submittedName>
</protein>
<name>A0ABX8UED7_9ACTN</name>
<gene>
    <name evidence="1" type="ORF">Nocox_41670</name>
</gene>
<dbReference type="RefSeq" id="WP_157382801.1">
    <property type="nucleotide sequence ID" value="NZ_CP068985.1"/>
</dbReference>
<proteinExistence type="predicted"/>
<organism evidence="1 2">
    <name type="scientific">Nonomuraea coxensis DSM 45129</name>
    <dbReference type="NCBI Taxonomy" id="1122611"/>
    <lineage>
        <taxon>Bacteria</taxon>
        <taxon>Bacillati</taxon>
        <taxon>Actinomycetota</taxon>
        <taxon>Actinomycetes</taxon>
        <taxon>Streptosporangiales</taxon>
        <taxon>Streptosporangiaceae</taxon>
        <taxon>Nonomuraea</taxon>
    </lineage>
</organism>
<evidence type="ECO:0000313" key="1">
    <source>
        <dbReference type="EMBL" id="QYC45875.1"/>
    </source>
</evidence>